<dbReference type="EMBL" id="BPLR01014165">
    <property type="protein sequence ID" value="GIY66891.1"/>
    <property type="molecule type" value="Genomic_DNA"/>
</dbReference>
<evidence type="ECO:0000313" key="2">
    <source>
        <dbReference type="EMBL" id="GIY66891.1"/>
    </source>
</evidence>
<name>A0AAV4V966_CAEEX</name>
<protein>
    <submittedName>
        <fullName evidence="2">Uncharacterized protein</fullName>
    </submittedName>
</protein>
<evidence type="ECO:0000313" key="3">
    <source>
        <dbReference type="Proteomes" id="UP001054945"/>
    </source>
</evidence>
<comment type="caution">
    <text evidence="2">The sequence shown here is derived from an EMBL/GenBank/DDBJ whole genome shotgun (WGS) entry which is preliminary data.</text>
</comment>
<dbReference type="AlphaFoldDB" id="A0AAV4V966"/>
<evidence type="ECO:0000256" key="1">
    <source>
        <dbReference type="SAM" id="SignalP"/>
    </source>
</evidence>
<organism evidence="2 3">
    <name type="scientific">Caerostris extrusa</name>
    <name type="common">Bark spider</name>
    <name type="synonym">Caerostris bankana</name>
    <dbReference type="NCBI Taxonomy" id="172846"/>
    <lineage>
        <taxon>Eukaryota</taxon>
        <taxon>Metazoa</taxon>
        <taxon>Ecdysozoa</taxon>
        <taxon>Arthropoda</taxon>
        <taxon>Chelicerata</taxon>
        <taxon>Arachnida</taxon>
        <taxon>Araneae</taxon>
        <taxon>Araneomorphae</taxon>
        <taxon>Entelegynae</taxon>
        <taxon>Araneoidea</taxon>
        <taxon>Araneidae</taxon>
        <taxon>Caerostris</taxon>
    </lineage>
</organism>
<accession>A0AAV4V966</accession>
<sequence>MPHHQHAHLFEMWICLMSGRARGLCNNDGLSSVWINARTLKDGRRLQISLIVPRHFATLGFVGISRSYASSLGLLQILIKKNE</sequence>
<feature type="signal peptide" evidence="1">
    <location>
        <begin position="1"/>
        <end position="23"/>
    </location>
</feature>
<proteinExistence type="predicted"/>
<feature type="chain" id="PRO_5043697102" evidence="1">
    <location>
        <begin position="24"/>
        <end position="83"/>
    </location>
</feature>
<dbReference type="Proteomes" id="UP001054945">
    <property type="component" value="Unassembled WGS sequence"/>
</dbReference>
<keyword evidence="1" id="KW-0732">Signal</keyword>
<reference evidence="2 3" key="1">
    <citation type="submission" date="2021-06" db="EMBL/GenBank/DDBJ databases">
        <title>Caerostris extrusa draft genome.</title>
        <authorList>
            <person name="Kono N."/>
            <person name="Arakawa K."/>
        </authorList>
    </citation>
    <scope>NUCLEOTIDE SEQUENCE [LARGE SCALE GENOMIC DNA]</scope>
</reference>
<keyword evidence="3" id="KW-1185">Reference proteome</keyword>
<gene>
    <name evidence="2" type="ORF">CEXT_303361</name>
</gene>